<dbReference type="RefSeq" id="WP_147236569.1">
    <property type="nucleotide sequence ID" value="NZ_JAZHFZ010000041.1"/>
</dbReference>
<evidence type="ECO:0000313" key="4">
    <source>
        <dbReference type="Proteomes" id="UP001481677"/>
    </source>
</evidence>
<evidence type="ECO:0000313" key="1">
    <source>
        <dbReference type="EMBL" id="MEM5345060.1"/>
    </source>
</evidence>
<dbReference type="Proteomes" id="UP000321776">
    <property type="component" value="Unassembled WGS sequence"/>
</dbReference>
<protein>
    <recommendedName>
        <fullName evidence="5">TniQ family protein</fullName>
    </recommendedName>
</protein>
<dbReference type="EMBL" id="VOQS01000003">
    <property type="protein sequence ID" value="TXC84555.1"/>
    <property type="molecule type" value="Genomic_DNA"/>
</dbReference>
<evidence type="ECO:0000313" key="2">
    <source>
        <dbReference type="EMBL" id="TXC84555.1"/>
    </source>
</evidence>
<dbReference type="Proteomes" id="UP001481677">
    <property type="component" value="Unassembled WGS sequence"/>
</dbReference>
<proteinExistence type="predicted"/>
<sequence>MNELRLNVADKVKRGKQWAGRDLSPLPHESALTILWRFGWRNVLGPPEIRAFLADGRKQIDWGAFKRIASWWCPEDTELRIERLPARKMFFDSCLRYCPICLECGYHSVWHQFRPLPSCPIHDVRLMSRCFNCRLPTTWMFEYLNDRTKPFRCKTCNGYLAGVEPNLDLHLDLRDQSAAIRDRLDRYDGWVTENHEVLALVEQLMDYKERRPNAEPAFKLLVYRLIDQMAPSADFSFGDGRPVGVFNWNIRPYRYGEMRRRAELFTSWSALGAYRNAIHKLMKRYIVCHDDVTRLQDAGCRIAGRQSLNIGALGASLVAIALTRHWIEGERWNVSNCADARQAFFSLPMPFPDCGTGRYLRIEVQAYVSALYATFLEAASRTAHSDEDVTASVLLAAGTGVGFAQNCRRDGITGMAIFPLAQVPSSPLRVHQGLPSDHKRNFRLAQPRGVPRLTVHGNEKSLDTPIVPRIGS</sequence>
<reference evidence="1 4" key="3">
    <citation type="submission" date="2024-01" db="EMBL/GenBank/DDBJ databases">
        <title>The diversity of rhizobia nodulating Mimosa spp. in eleven states of Brazil covering several biomes is determined by host plant, location, and edaphic factors.</title>
        <authorList>
            <person name="Rouws L."/>
            <person name="Barauna A."/>
            <person name="Beukes C."/>
            <person name="De Faria S.M."/>
            <person name="Gross E."/>
            <person name="Dos Reis Junior F.B."/>
            <person name="Simon M."/>
            <person name="Maluk M."/>
            <person name="Odee D.W."/>
            <person name="Kenicer G."/>
            <person name="Young J.P.W."/>
            <person name="Reis V.M."/>
            <person name="Zilli J."/>
            <person name="James E.K."/>
        </authorList>
    </citation>
    <scope>NUCLEOTIDE SEQUENCE [LARGE SCALE GENOMIC DNA]</scope>
    <source>
        <strain evidence="1 4">JPY530</strain>
    </source>
</reference>
<evidence type="ECO:0000313" key="3">
    <source>
        <dbReference type="Proteomes" id="UP000321776"/>
    </source>
</evidence>
<name>A0A5C6VM17_9BURK</name>
<accession>A0A5C6VM17</accession>
<gene>
    <name evidence="2" type="ORF">FRZ40_30295</name>
    <name evidence="1" type="ORF">V4C56_36220</name>
</gene>
<dbReference type="AlphaFoldDB" id="A0A5C6VM17"/>
<dbReference type="EMBL" id="JAZHGA010000041">
    <property type="protein sequence ID" value="MEM5345060.1"/>
    <property type="molecule type" value="Genomic_DNA"/>
</dbReference>
<comment type="caution">
    <text evidence="2">The sequence shown here is derived from an EMBL/GenBank/DDBJ whole genome shotgun (WGS) entry which is preliminary data.</text>
</comment>
<reference evidence="2 3" key="1">
    <citation type="journal article" date="2018" name="Int. J. Syst. Evol. Microbiol.">
        <title>Paraburkholderia azotifigens sp. nov., a nitrogen-fixing bacterium isolated from paddy soil.</title>
        <authorList>
            <person name="Choi G.M."/>
            <person name="Im W.T."/>
        </authorList>
    </citation>
    <scope>NUCLEOTIDE SEQUENCE [LARGE SCALE GENOMIC DNA]</scope>
    <source>
        <strain evidence="2 3">NF 2-5-3</strain>
    </source>
</reference>
<keyword evidence="4" id="KW-1185">Reference proteome</keyword>
<organism evidence="2 3">
    <name type="scientific">Paraburkholderia azotifigens</name>
    <dbReference type="NCBI Taxonomy" id="2057004"/>
    <lineage>
        <taxon>Bacteria</taxon>
        <taxon>Pseudomonadati</taxon>
        <taxon>Pseudomonadota</taxon>
        <taxon>Betaproteobacteria</taxon>
        <taxon>Burkholderiales</taxon>
        <taxon>Burkholderiaceae</taxon>
        <taxon>Paraburkholderia</taxon>
    </lineage>
</organism>
<evidence type="ECO:0008006" key="5">
    <source>
        <dbReference type="Google" id="ProtNLM"/>
    </source>
</evidence>
<reference evidence="2" key="2">
    <citation type="submission" date="2019-08" db="EMBL/GenBank/DDBJ databases">
        <authorList>
            <person name="Im W.-T."/>
        </authorList>
    </citation>
    <scope>NUCLEOTIDE SEQUENCE</scope>
    <source>
        <strain evidence="2">NF 2-5-3</strain>
    </source>
</reference>